<sequence>MNGNFTSSGSENKTADFHNIAKIPFLKFGKSIFSDIIDTHIDLHSARTVMNVNKIGLSHIAPCHNSATNIDIATFEGIKMIHDFTGCNRLTSRRDDIRIFTAVLQLFKFFKTDRSLFIDIYFFNFFNIFCLIFIVFHVLPQTSHNRIVRVPFCVICCKR</sequence>
<feature type="transmembrane region" description="Helical" evidence="1">
    <location>
        <begin position="116"/>
        <end position="139"/>
    </location>
</feature>
<reference evidence="2" key="1">
    <citation type="submission" date="2019-08" db="EMBL/GenBank/DDBJ databases">
        <authorList>
            <person name="Kucharzyk K."/>
            <person name="Murdoch R.W."/>
            <person name="Higgins S."/>
            <person name="Loffler F."/>
        </authorList>
    </citation>
    <scope>NUCLEOTIDE SEQUENCE</scope>
</reference>
<dbReference type="AlphaFoldDB" id="A0A645EET8"/>
<keyword evidence="1" id="KW-0472">Membrane</keyword>
<protein>
    <submittedName>
        <fullName evidence="2">Uncharacterized protein</fullName>
    </submittedName>
</protein>
<keyword evidence="1" id="KW-0812">Transmembrane</keyword>
<evidence type="ECO:0000313" key="2">
    <source>
        <dbReference type="EMBL" id="MPN00287.1"/>
    </source>
</evidence>
<gene>
    <name evidence="2" type="ORF">SDC9_147481</name>
</gene>
<accession>A0A645EET8</accession>
<dbReference type="EMBL" id="VSSQ01046312">
    <property type="protein sequence ID" value="MPN00287.1"/>
    <property type="molecule type" value="Genomic_DNA"/>
</dbReference>
<evidence type="ECO:0000256" key="1">
    <source>
        <dbReference type="SAM" id="Phobius"/>
    </source>
</evidence>
<comment type="caution">
    <text evidence="2">The sequence shown here is derived from an EMBL/GenBank/DDBJ whole genome shotgun (WGS) entry which is preliminary data.</text>
</comment>
<organism evidence="2">
    <name type="scientific">bioreactor metagenome</name>
    <dbReference type="NCBI Taxonomy" id="1076179"/>
    <lineage>
        <taxon>unclassified sequences</taxon>
        <taxon>metagenomes</taxon>
        <taxon>ecological metagenomes</taxon>
    </lineage>
</organism>
<name>A0A645EET8_9ZZZZ</name>
<proteinExistence type="predicted"/>
<keyword evidence="1" id="KW-1133">Transmembrane helix</keyword>